<dbReference type="Gene3D" id="3.10.20.440">
    <property type="entry name" value="2Fe-2S iron-sulphur cluster binding domain, sarcosine oxidase, alpha subunit, N-terminal domain"/>
    <property type="match status" value="1"/>
</dbReference>
<organism evidence="2 3">
    <name type="scientific">Rhodanobacter lycopersici</name>
    <dbReference type="NCBI Taxonomy" id="3162487"/>
    <lineage>
        <taxon>Bacteria</taxon>
        <taxon>Pseudomonadati</taxon>
        <taxon>Pseudomonadota</taxon>
        <taxon>Gammaproteobacteria</taxon>
        <taxon>Lysobacterales</taxon>
        <taxon>Rhodanobacteraceae</taxon>
        <taxon>Rhodanobacter</taxon>
    </lineage>
</organism>
<keyword evidence="3" id="KW-1185">Reference proteome</keyword>
<dbReference type="InterPro" id="IPR036010">
    <property type="entry name" value="2Fe-2S_ferredoxin-like_sf"/>
</dbReference>
<evidence type="ECO:0000313" key="2">
    <source>
        <dbReference type="EMBL" id="MEW9570329.1"/>
    </source>
</evidence>
<dbReference type="EMBL" id="JBFOHK010000001">
    <property type="protein sequence ID" value="MEW9570329.1"/>
    <property type="molecule type" value="Genomic_DNA"/>
</dbReference>
<dbReference type="Pfam" id="PF13510">
    <property type="entry name" value="Fer2_4"/>
    <property type="match status" value="1"/>
</dbReference>
<gene>
    <name evidence="2" type="ORF">ABQJ54_01050</name>
</gene>
<name>A0ABV3Q949_9GAMM</name>
<dbReference type="SUPFAM" id="SSF54292">
    <property type="entry name" value="2Fe-2S ferredoxin-like"/>
    <property type="match status" value="1"/>
</dbReference>
<protein>
    <submittedName>
        <fullName evidence="2">(2Fe-2S)-binding protein</fullName>
    </submittedName>
</protein>
<keyword evidence="1" id="KW-0560">Oxidoreductase</keyword>
<proteinExistence type="predicted"/>
<dbReference type="RefSeq" id="WP_367852427.1">
    <property type="nucleotide sequence ID" value="NZ_JBFOHK010000001.1"/>
</dbReference>
<evidence type="ECO:0000313" key="3">
    <source>
        <dbReference type="Proteomes" id="UP001556220"/>
    </source>
</evidence>
<evidence type="ECO:0000256" key="1">
    <source>
        <dbReference type="ARBA" id="ARBA00023002"/>
    </source>
</evidence>
<accession>A0ABV3Q949</accession>
<reference evidence="2 3" key="1">
    <citation type="submission" date="2024-06" db="EMBL/GenBank/DDBJ databases">
        <authorList>
            <person name="Woo H."/>
        </authorList>
    </citation>
    <scope>NUCLEOTIDE SEQUENCE [LARGE SCALE GENOMIC DNA]</scope>
    <source>
        <strain evidence="2 3">Si-c</strain>
    </source>
</reference>
<comment type="caution">
    <text evidence="2">The sequence shown here is derived from an EMBL/GenBank/DDBJ whole genome shotgun (WGS) entry which is preliminary data.</text>
</comment>
<sequence length="80" mass="8492">MNRITLRVDGIPLQVDAGISVAAAVAHVHTGPRRSCSGQPRAPFCGMGVCFECRVRIDGVAQQRACLVVVRDGMEVVTDA</sequence>
<dbReference type="Proteomes" id="UP001556220">
    <property type="component" value="Unassembled WGS sequence"/>
</dbReference>
<dbReference type="InterPro" id="IPR042204">
    <property type="entry name" value="2Fe-2S-bd_N"/>
</dbReference>